<organism evidence="3 4">
    <name type="scientific">Tanacetum coccineum</name>
    <dbReference type="NCBI Taxonomy" id="301880"/>
    <lineage>
        <taxon>Eukaryota</taxon>
        <taxon>Viridiplantae</taxon>
        <taxon>Streptophyta</taxon>
        <taxon>Embryophyta</taxon>
        <taxon>Tracheophyta</taxon>
        <taxon>Spermatophyta</taxon>
        <taxon>Magnoliopsida</taxon>
        <taxon>eudicotyledons</taxon>
        <taxon>Gunneridae</taxon>
        <taxon>Pentapetalae</taxon>
        <taxon>asterids</taxon>
        <taxon>campanulids</taxon>
        <taxon>Asterales</taxon>
        <taxon>Asteraceae</taxon>
        <taxon>Asteroideae</taxon>
        <taxon>Anthemideae</taxon>
        <taxon>Anthemidinae</taxon>
        <taxon>Tanacetum</taxon>
    </lineage>
</organism>
<reference evidence="3" key="1">
    <citation type="journal article" date="2022" name="Int. J. Mol. Sci.">
        <title>Draft Genome of Tanacetum Coccineum: Genomic Comparison of Closely Related Tanacetum-Family Plants.</title>
        <authorList>
            <person name="Yamashiro T."/>
            <person name="Shiraishi A."/>
            <person name="Nakayama K."/>
            <person name="Satake H."/>
        </authorList>
    </citation>
    <scope>NUCLEOTIDE SEQUENCE</scope>
</reference>
<dbReference type="Pfam" id="PF17919">
    <property type="entry name" value="RT_RNaseH_2"/>
    <property type="match status" value="1"/>
</dbReference>
<accession>A0ABQ5CT87</accession>
<dbReference type="PANTHER" id="PTHR33064:SF37">
    <property type="entry name" value="RIBONUCLEASE H"/>
    <property type="match status" value="1"/>
</dbReference>
<dbReference type="InterPro" id="IPR051320">
    <property type="entry name" value="Viral_Replic_Matur_Polypro"/>
</dbReference>
<evidence type="ECO:0000313" key="4">
    <source>
        <dbReference type="Proteomes" id="UP001151760"/>
    </source>
</evidence>
<protein>
    <submittedName>
        <fullName evidence="3">Reverse transcriptase domain, zinc finger, CCHC-type, aspartic peptidase domain protein</fullName>
    </submittedName>
</protein>
<dbReference type="GO" id="GO:0003964">
    <property type="term" value="F:RNA-directed DNA polymerase activity"/>
    <property type="evidence" value="ECO:0007669"/>
    <property type="project" value="UniProtKB-KW"/>
</dbReference>
<name>A0ABQ5CT87_9ASTR</name>
<keyword evidence="4" id="KW-1185">Reference proteome</keyword>
<dbReference type="EMBL" id="BQNB010014612">
    <property type="protein sequence ID" value="GJT30285.1"/>
    <property type="molecule type" value="Genomic_DNA"/>
</dbReference>
<evidence type="ECO:0000256" key="1">
    <source>
        <dbReference type="SAM" id="MobiDB-lite"/>
    </source>
</evidence>
<dbReference type="InterPro" id="IPR041577">
    <property type="entry name" value="RT_RNaseH_2"/>
</dbReference>
<dbReference type="PANTHER" id="PTHR33064">
    <property type="entry name" value="POL PROTEIN"/>
    <property type="match status" value="1"/>
</dbReference>
<keyword evidence="3" id="KW-0548">Nucleotidyltransferase</keyword>
<keyword evidence="3" id="KW-0808">Transferase</keyword>
<keyword evidence="3" id="KW-0695">RNA-directed DNA polymerase</keyword>
<dbReference type="InterPro" id="IPR043502">
    <property type="entry name" value="DNA/RNA_pol_sf"/>
</dbReference>
<dbReference type="Proteomes" id="UP001151760">
    <property type="component" value="Unassembled WGS sequence"/>
</dbReference>
<feature type="region of interest" description="Disordered" evidence="1">
    <location>
        <begin position="342"/>
        <end position="367"/>
    </location>
</feature>
<dbReference type="SUPFAM" id="SSF56672">
    <property type="entry name" value="DNA/RNA polymerases"/>
    <property type="match status" value="1"/>
</dbReference>
<evidence type="ECO:0000313" key="3">
    <source>
        <dbReference type="EMBL" id="GJT30285.1"/>
    </source>
</evidence>
<proteinExistence type="predicted"/>
<feature type="compositionally biased region" description="Low complexity" evidence="1">
    <location>
        <begin position="350"/>
        <end position="367"/>
    </location>
</feature>
<feature type="region of interest" description="Disordered" evidence="1">
    <location>
        <begin position="493"/>
        <end position="521"/>
    </location>
</feature>
<evidence type="ECO:0000259" key="2">
    <source>
        <dbReference type="Pfam" id="PF17919"/>
    </source>
</evidence>
<sequence length="521" mass="60446">MKIMINDESDISDYEEDDLNILEDESTSDNESEVCECVGNCTCDYKEINTINEDKQYEINTIDKDDDEITSLIDLVDKIKDPNTRKIYYDKLKEKLGKTKVIEENNIQIYNFDEICKRFKNTKPITINDLQIDLGSLCKPLYDRLKKNPKPWTEDHTKVVRNIKNKIKELPCLNIPHPDAYLIVETDASDIGYGGILKQRLKDSKTESLVRFYSGSWNDTQKNYSTVKKEILSIVLNIKKFEDDLYMKPFLLRIDCLSAKSIIEKDVKNLISKQIFARWQALLRMNNSDKKIVLPRPRLPSPSSPLTQTQNRFIALTPYPPTQSSITRPTYSELARLQGMPQNPSLYNRSPTTATTSSSSIPRSPSSKPEFQVLAGYNQYKILFKQETVPSFEYSLQFFAIFKLPWILSFTHKKQEAEGSSPPLLLRQFSVKWWKQIEESQANKEAVIKYHSSLIQESPRISISTTKFPMTNMDIAKKIKECENKQELERLINEIRRSPTPSEDLFQDSQDPYDDYKILDD</sequence>
<reference evidence="3" key="2">
    <citation type="submission" date="2022-01" db="EMBL/GenBank/DDBJ databases">
        <authorList>
            <person name="Yamashiro T."/>
            <person name="Shiraishi A."/>
            <person name="Satake H."/>
            <person name="Nakayama K."/>
        </authorList>
    </citation>
    <scope>NUCLEOTIDE SEQUENCE</scope>
</reference>
<gene>
    <name evidence="3" type="ORF">Tco_0910560</name>
</gene>
<feature type="domain" description="Reverse transcriptase/retrotransposon-derived protein RNase H-like" evidence="2">
    <location>
        <begin position="152"/>
        <end position="251"/>
    </location>
</feature>
<comment type="caution">
    <text evidence="3">The sequence shown here is derived from an EMBL/GenBank/DDBJ whole genome shotgun (WGS) entry which is preliminary data.</text>
</comment>